<dbReference type="Proteomes" id="UP001140511">
    <property type="component" value="Unassembled WGS sequence"/>
</dbReference>
<accession>A0A9W9BFM1</accession>
<evidence type="ECO:0000313" key="3">
    <source>
        <dbReference type="Proteomes" id="UP001140511"/>
    </source>
</evidence>
<evidence type="ECO:0000313" key="2">
    <source>
        <dbReference type="EMBL" id="KAJ4859018.1"/>
    </source>
</evidence>
<protein>
    <submittedName>
        <fullName evidence="2">Uncharacterized protein</fullName>
    </submittedName>
</protein>
<sequence length="377" mass="41729">MCCDGSQVQPPDEGMWDSSKPQDVIVNYEMGDETNGTSWNSGEITESKNGDGRTVTDNVFADVDPEQLQNKPSCSNWNEFTDNARWLSGIDFTISNKATSKSYLIYCYQMKRALATKASNNVPECYSSRQSCGLKIEARNMPTRSSTSHSSASSFSSDDPWSALAGDSCLMNQPKPANCNNLAIAENSKVQGGRDGSSYGEDRCDCLHGAARFLVELGEINARMEHGPLDTLLKHFRQGLDTFGNLIECERCDSVTENRAFKVVAAQCLGTLGENVVKSYAKTITIAPNSRKRESSRTADEMWYSAYSIHDDNERQEVLRGIVSVQVKQLRSWLEKLKAGTSKYEEHALISETEKRLNRAVACVVNEAAGEGYYFGE</sequence>
<feature type="compositionally biased region" description="Polar residues" evidence="1">
    <location>
        <begin position="34"/>
        <end position="44"/>
    </location>
</feature>
<proteinExistence type="predicted"/>
<comment type="caution">
    <text evidence="2">The sequence shown here is derived from an EMBL/GenBank/DDBJ whole genome shotgun (WGS) entry which is preliminary data.</text>
</comment>
<feature type="region of interest" description="Disordered" evidence="1">
    <location>
        <begin position="1"/>
        <end position="20"/>
    </location>
</feature>
<dbReference type="RefSeq" id="XP_056028074.1">
    <property type="nucleotide sequence ID" value="XM_056174495.1"/>
</dbReference>
<dbReference type="GeneID" id="80869183"/>
<evidence type="ECO:0000256" key="1">
    <source>
        <dbReference type="SAM" id="MobiDB-lite"/>
    </source>
</evidence>
<keyword evidence="3" id="KW-1185">Reference proteome</keyword>
<name>A0A9W9BFM1_9HYPO</name>
<gene>
    <name evidence="2" type="ORF">T069G_07285</name>
</gene>
<dbReference type="AlphaFoldDB" id="A0A9W9BFM1"/>
<dbReference type="EMBL" id="JAOPEN010000004">
    <property type="protein sequence ID" value="KAJ4859018.1"/>
    <property type="molecule type" value="Genomic_DNA"/>
</dbReference>
<organism evidence="2 3">
    <name type="scientific">Trichoderma breve</name>
    <dbReference type="NCBI Taxonomy" id="2034170"/>
    <lineage>
        <taxon>Eukaryota</taxon>
        <taxon>Fungi</taxon>
        <taxon>Dikarya</taxon>
        <taxon>Ascomycota</taxon>
        <taxon>Pezizomycotina</taxon>
        <taxon>Sordariomycetes</taxon>
        <taxon>Hypocreomycetidae</taxon>
        <taxon>Hypocreales</taxon>
        <taxon>Hypocreaceae</taxon>
        <taxon>Trichoderma</taxon>
    </lineage>
</organism>
<reference evidence="2" key="1">
    <citation type="submission" date="2022-09" db="EMBL/GenBank/DDBJ databases">
        <title>Chromosome-level assembly of Trichoderma breve T069, a fungus used in development of biopesticide product.</title>
        <authorList>
            <person name="Lin R."/>
            <person name="Liu T."/>
        </authorList>
    </citation>
    <scope>NUCLEOTIDE SEQUENCE</scope>
    <source>
        <strain evidence="2">T069</strain>
    </source>
</reference>
<feature type="region of interest" description="Disordered" evidence="1">
    <location>
        <begin position="32"/>
        <end position="54"/>
    </location>
</feature>